<feature type="region of interest" description="Disordered" evidence="1">
    <location>
        <begin position="30"/>
        <end position="66"/>
    </location>
</feature>
<protein>
    <submittedName>
        <fullName evidence="2">Uncharacterized protein</fullName>
    </submittedName>
</protein>
<dbReference type="AlphaFoldDB" id="A0AAD3SWH3"/>
<dbReference type="Proteomes" id="UP001279734">
    <property type="component" value="Unassembled WGS sequence"/>
</dbReference>
<evidence type="ECO:0000313" key="2">
    <source>
        <dbReference type="EMBL" id="GMH17346.1"/>
    </source>
</evidence>
<proteinExistence type="predicted"/>
<comment type="caution">
    <text evidence="2">The sequence shown here is derived from an EMBL/GenBank/DDBJ whole genome shotgun (WGS) entry which is preliminary data.</text>
</comment>
<name>A0AAD3SWH3_NEPGR</name>
<sequence length="66" mass="7054">MTEGVSVSEGYQRWLRNPPLIVLRCLQSHVSSASANHRPPPPPPIQTPSHGRDPPAHGMAALAGKP</sequence>
<dbReference type="EMBL" id="BSYO01000017">
    <property type="protein sequence ID" value="GMH17346.1"/>
    <property type="molecule type" value="Genomic_DNA"/>
</dbReference>
<evidence type="ECO:0000313" key="3">
    <source>
        <dbReference type="Proteomes" id="UP001279734"/>
    </source>
</evidence>
<gene>
    <name evidence="2" type="ORF">Nepgr_019187</name>
</gene>
<keyword evidence="3" id="KW-1185">Reference proteome</keyword>
<evidence type="ECO:0000256" key="1">
    <source>
        <dbReference type="SAM" id="MobiDB-lite"/>
    </source>
</evidence>
<accession>A0AAD3SWH3</accession>
<organism evidence="2 3">
    <name type="scientific">Nepenthes gracilis</name>
    <name type="common">Slender pitcher plant</name>
    <dbReference type="NCBI Taxonomy" id="150966"/>
    <lineage>
        <taxon>Eukaryota</taxon>
        <taxon>Viridiplantae</taxon>
        <taxon>Streptophyta</taxon>
        <taxon>Embryophyta</taxon>
        <taxon>Tracheophyta</taxon>
        <taxon>Spermatophyta</taxon>
        <taxon>Magnoliopsida</taxon>
        <taxon>eudicotyledons</taxon>
        <taxon>Gunneridae</taxon>
        <taxon>Pentapetalae</taxon>
        <taxon>Caryophyllales</taxon>
        <taxon>Nepenthaceae</taxon>
        <taxon>Nepenthes</taxon>
    </lineage>
</organism>
<reference evidence="2" key="1">
    <citation type="submission" date="2023-05" db="EMBL/GenBank/DDBJ databases">
        <title>Nepenthes gracilis genome sequencing.</title>
        <authorList>
            <person name="Fukushima K."/>
        </authorList>
    </citation>
    <scope>NUCLEOTIDE SEQUENCE</scope>
    <source>
        <strain evidence="2">SING2019-196</strain>
    </source>
</reference>